<evidence type="ECO:0000313" key="6">
    <source>
        <dbReference type="EMBL" id="KQK18074.1"/>
    </source>
</evidence>
<dbReference type="FunFam" id="2.60.120.200:FF:000262">
    <property type="entry name" value="OSJNBa0027H06.10-like protein"/>
    <property type="match status" value="1"/>
</dbReference>
<dbReference type="AlphaFoldDB" id="I1GY64"/>
<evidence type="ECO:0000313" key="7">
    <source>
        <dbReference type="EnsemblPlants" id="KQK18074"/>
    </source>
</evidence>
<dbReference type="EnsemblPlants" id="KQK18074">
    <property type="protein sequence ID" value="KQK18074"/>
    <property type="gene ID" value="BRADI_1g38525v3"/>
</dbReference>
<dbReference type="Proteomes" id="UP000008810">
    <property type="component" value="Chromosome 1"/>
</dbReference>
<name>I1GY64_BRADI</name>
<dbReference type="HOGENOM" id="CLU_951108_0_0_1"/>
<evidence type="ECO:0000256" key="4">
    <source>
        <dbReference type="SAM" id="SignalP"/>
    </source>
</evidence>
<dbReference type="Gramene" id="KQK18074">
    <property type="protein sequence ID" value="KQK18074"/>
    <property type="gene ID" value="BRADI_1g38525v3"/>
</dbReference>
<reference evidence="6" key="2">
    <citation type="submission" date="2017-06" db="EMBL/GenBank/DDBJ databases">
        <title>WGS assembly of Brachypodium distachyon.</title>
        <authorList>
            <consortium name="The International Brachypodium Initiative"/>
            <person name="Lucas S."/>
            <person name="Harmon-Smith M."/>
            <person name="Lail K."/>
            <person name="Tice H."/>
            <person name="Grimwood J."/>
            <person name="Bruce D."/>
            <person name="Barry K."/>
            <person name="Shu S."/>
            <person name="Lindquist E."/>
            <person name="Wang M."/>
            <person name="Pitluck S."/>
            <person name="Vogel J.P."/>
            <person name="Garvin D.F."/>
            <person name="Mockler T.C."/>
            <person name="Schmutz J."/>
            <person name="Rokhsar D."/>
            <person name="Bevan M.W."/>
        </authorList>
    </citation>
    <scope>NUCLEOTIDE SEQUENCE</scope>
    <source>
        <strain evidence="6">Bd21</strain>
    </source>
</reference>
<dbReference type="EMBL" id="CM000880">
    <property type="protein sequence ID" value="KQK18074.1"/>
    <property type="molecule type" value="Genomic_DNA"/>
</dbReference>
<comment type="similarity">
    <text evidence="1">Belongs to the leguminous lectin family.</text>
</comment>
<sequence>MTRSGKLTSPVVLLVLLSVLCVAAISVAADVDKYSFPAFDANTTDALVAATNRSVLQPAQLLFRGDQFFPEVNASEGFLLLAATVDVWSSGSGADDSAGSVGPRIVTGPVRPAREASFNTSFTVGISSSASPVSFVILPDRYPTFNNPVGLRGANGSAQATGAEPNATDGLVHVQVGAVRSYEPESPDVGLNVTITPNTTAAAVAQSAPGSRRAVWIEYDAADHRLRVYLGAGGGESRPPRALLEEPLNLAASTTRDALVGFFAGAVRDAIVGVRDWDLTVDRLDDGDGKKGTSWVVILVSVLGSLAATAAIVSLVVCCLVSRRRCRNPSDS</sequence>
<dbReference type="SUPFAM" id="SSF49899">
    <property type="entry name" value="Concanavalin A-like lectins/glucanases"/>
    <property type="match status" value="1"/>
</dbReference>
<dbReference type="PANTHER" id="PTHR32401">
    <property type="entry name" value="CONCANAVALIN A-LIKE LECTIN FAMILY PROTEIN"/>
    <property type="match status" value="1"/>
</dbReference>
<dbReference type="InterPro" id="IPR013320">
    <property type="entry name" value="ConA-like_dom_sf"/>
</dbReference>
<dbReference type="OMA" id="KRTSWVV"/>
<gene>
    <name evidence="7" type="primary">LOC100845445</name>
    <name evidence="6" type="ORF">BRADI_1g38525v3</name>
</gene>
<feature type="domain" description="Legume lectin" evidence="5">
    <location>
        <begin position="115"/>
        <end position="283"/>
    </location>
</feature>
<feature type="chain" id="PRO_5014094188" description="Legume lectin domain-containing protein" evidence="4">
    <location>
        <begin position="29"/>
        <end position="332"/>
    </location>
</feature>
<protein>
    <recommendedName>
        <fullName evidence="5">Legume lectin domain-containing protein</fullName>
    </recommendedName>
</protein>
<dbReference type="GO" id="GO:0030246">
    <property type="term" value="F:carbohydrate binding"/>
    <property type="evidence" value="ECO:0007669"/>
    <property type="project" value="UniProtKB-KW"/>
</dbReference>
<dbReference type="OrthoDB" id="660141at2759"/>
<evidence type="ECO:0000256" key="3">
    <source>
        <dbReference type="SAM" id="Phobius"/>
    </source>
</evidence>
<dbReference type="eggNOG" id="ENOG502R1VU">
    <property type="taxonomic scope" value="Eukaryota"/>
</dbReference>
<keyword evidence="2" id="KW-0430">Lectin</keyword>
<evidence type="ECO:0000256" key="1">
    <source>
        <dbReference type="ARBA" id="ARBA00007606"/>
    </source>
</evidence>
<keyword evidence="3" id="KW-0472">Membrane</keyword>
<dbReference type="InterPro" id="IPR050258">
    <property type="entry name" value="Leguminous_Lectin"/>
</dbReference>
<dbReference type="Gene3D" id="2.60.120.200">
    <property type="match status" value="1"/>
</dbReference>
<evidence type="ECO:0000313" key="8">
    <source>
        <dbReference type="Proteomes" id="UP000008810"/>
    </source>
</evidence>
<proteinExistence type="inferred from homology"/>
<feature type="transmembrane region" description="Helical" evidence="3">
    <location>
        <begin position="295"/>
        <end position="321"/>
    </location>
</feature>
<keyword evidence="4" id="KW-0732">Signal</keyword>
<keyword evidence="3" id="KW-0812">Transmembrane</keyword>
<dbReference type="GeneID" id="100845445"/>
<evidence type="ECO:0000256" key="2">
    <source>
        <dbReference type="ARBA" id="ARBA00022734"/>
    </source>
</evidence>
<accession>I1GY64</accession>
<feature type="signal peptide" evidence="4">
    <location>
        <begin position="1"/>
        <end position="28"/>
    </location>
</feature>
<dbReference type="Pfam" id="PF00139">
    <property type="entry name" value="Lectin_legB"/>
    <property type="match status" value="1"/>
</dbReference>
<keyword evidence="8" id="KW-1185">Reference proteome</keyword>
<dbReference type="KEGG" id="bdi:100845445"/>
<keyword evidence="3" id="KW-1133">Transmembrane helix</keyword>
<evidence type="ECO:0000259" key="5">
    <source>
        <dbReference type="Pfam" id="PF00139"/>
    </source>
</evidence>
<dbReference type="PANTHER" id="PTHR32401:SF43">
    <property type="entry name" value="LEGUME LECTIN DOMAIN-CONTAINING PROTEIN"/>
    <property type="match status" value="1"/>
</dbReference>
<dbReference type="RefSeq" id="XP_003560682.1">
    <property type="nucleotide sequence ID" value="XM_003560634.4"/>
</dbReference>
<reference evidence="7" key="3">
    <citation type="submission" date="2018-08" db="UniProtKB">
        <authorList>
            <consortium name="EnsemblPlants"/>
        </authorList>
    </citation>
    <scope>IDENTIFICATION</scope>
    <source>
        <strain evidence="7">cv. Bd21</strain>
    </source>
</reference>
<organism evidence="6">
    <name type="scientific">Brachypodium distachyon</name>
    <name type="common">Purple false brome</name>
    <name type="synonym">Trachynia distachya</name>
    <dbReference type="NCBI Taxonomy" id="15368"/>
    <lineage>
        <taxon>Eukaryota</taxon>
        <taxon>Viridiplantae</taxon>
        <taxon>Streptophyta</taxon>
        <taxon>Embryophyta</taxon>
        <taxon>Tracheophyta</taxon>
        <taxon>Spermatophyta</taxon>
        <taxon>Magnoliopsida</taxon>
        <taxon>Liliopsida</taxon>
        <taxon>Poales</taxon>
        <taxon>Poaceae</taxon>
        <taxon>BOP clade</taxon>
        <taxon>Pooideae</taxon>
        <taxon>Stipodae</taxon>
        <taxon>Brachypodieae</taxon>
        <taxon>Brachypodium</taxon>
    </lineage>
</organism>
<reference evidence="6 7" key="1">
    <citation type="journal article" date="2010" name="Nature">
        <title>Genome sequencing and analysis of the model grass Brachypodium distachyon.</title>
        <authorList>
            <consortium name="International Brachypodium Initiative"/>
        </authorList>
    </citation>
    <scope>NUCLEOTIDE SEQUENCE [LARGE SCALE GENOMIC DNA]</scope>
    <source>
        <strain evidence="6">Bd21</strain>
        <strain evidence="7">cv. Bd21</strain>
    </source>
</reference>
<dbReference type="InterPro" id="IPR001220">
    <property type="entry name" value="Legume_lectin_dom"/>
</dbReference>